<keyword evidence="2" id="KW-1185">Reference proteome</keyword>
<gene>
    <name evidence="1" type="ORF">GCM10009105_04050</name>
</gene>
<reference evidence="2" key="1">
    <citation type="journal article" date="2019" name="Int. J. Syst. Evol. Microbiol.">
        <title>The Global Catalogue of Microorganisms (GCM) 10K type strain sequencing project: providing services to taxonomists for standard genome sequencing and annotation.</title>
        <authorList>
            <consortium name="The Broad Institute Genomics Platform"/>
            <consortium name="The Broad Institute Genome Sequencing Center for Infectious Disease"/>
            <person name="Wu L."/>
            <person name="Ma J."/>
        </authorList>
    </citation>
    <scope>NUCLEOTIDE SEQUENCE [LARGE SCALE GENOMIC DNA]</scope>
    <source>
        <strain evidence="2">JCM 15421</strain>
    </source>
</reference>
<organism evidence="1 2">
    <name type="scientific">Dokdonella soli</name>
    <dbReference type="NCBI Taxonomy" id="529810"/>
    <lineage>
        <taxon>Bacteria</taxon>
        <taxon>Pseudomonadati</taxon>
        <taxon>Pseudomonadota</taxon>
        <taxon>Gammaproteobacteria</taxon>
        <taxon>Lysobacterales</taxon>
        <taxon>Rhodanobacteraceae</taxon>
        <taxon>Dokdonella</taxon>
    </lineage>
</organism>
<dbReference type="Proteomes" id="UP001501523">
    <property type="component" value="Unassembled WGS sequence"/>
</dbReference>
<evidence type="ECO:0008006" key="3">
    <source>
        <dbReference type="Google" id="ProtNLM"/>
    </source>
</evidence>
<evidence type="ECO:0000313" key="2">
    <source>
        <dbReference type="Proteomes" id="UP001501523"/>
    </source>
</evidence>
<name>A0ABP3TI75_9GAMM</name>
<dbReference type="EMBL" id="BAAAEU010000001">
    <property type="protein sequence ID" value="GAA0706101.1"/>
    <property type="molecule type" value="Genomic_DNA"/>
</dbReference>
<protein>
    <recommendedName>
        <fullName evidence="3">YXWGXW repeat-containing protein</fullName>
    </recommendedName>
</protein>
<dbReference type="PROSITE" id="PS51257">
    <property type="entry name" value="PROKAR_LIPOPROTEIN"/>
    <property type="match status" value="1"/>
</dbReference>
<proteinExistence type="predicted"/>
<accession>A0ABP3TI75</accession>
<comment type="caution">
    <text evidence="1">The sequence shown here is derived from an EMBL/GenBank/DDBJ whole genome shotgun (WGS) entry which is preliminary data.</text>
</comment>
<evidence type="ECO:0000313" key="1">
    <source>
        <dbReference type="EMBL" id="GAA0706101.1"/>
    </source>
</evidence>
<sequence>MKHFTKALLIAAALVGPLFASGCVFVPARPYAASAWVPGHWGGPYGTVWVGGHWR</sequence>
<dbReference type="RefSeq" id="WP_343786613.1">
    <property type="nucleotide sequence ID" value="NZ_BAAAEU010000001.1"/>
</dbReference>